<sequence length="176" mass="20072">MRMDPYAYACAAALAAWLLLSAAAQLGPLLPRLKQWHQRYDPLGFVPRYHFFAPRPGTYDYHLLVRTGPDGTPSFGPWRELAPPRRRRWWHVLWNPDRRQRKQLFDLTMRLCRADARCEDPATPLSIPYLLLLGHAGGAVGDDGQVQFMIARSAGYRRGEPPQAVFVSRPHRLGTG</sequence>
<comment type="caution">
    <text evidence="1">The sequence shown here is derived from an EMBL/GenBank/DDBJ whole genome shotgun (WGS) entry which is preliminary data.</text>
</comment>
<dbReference type="Proteomes" id="UP001500886">
    <property type="component" value="Unassembled WGS sequence"/>
</dbReference>
<dbReference type="EMBL" id="BAAASL010000033">
    <property type="protein sequence ID" value="GAA2725952.1"/>
    <property type="molecule type" value="Genomic_DNA"/>
</dbReference>
<protein>
    <submittedName>
        <fullName evidence="1">Uncharacterized protein</fullName>
    </submittedName>
</protein>
<accession>A0ABN3U7X0</accession>
<evidence type="ECO:0000313" key="2">
    <source>
        <dbReference type="Proteomes" id="UP001500886"/>
    </source>
</evidence>
<organism evidence="1 2">
    <name type="scientific">Streptomyces luteosporeus</name>
    <dbReference type="NCBI Taxonomy" id="173856"/>
    <lineage>
        <taxon>Bacteria</taxon>
        <taxon>Bacillati</taxon>
        <taxon>Actinomycetota</taxon>
        <taxon>Actinomycetes</taxon>
        <taxon>Kitasatosporales</taxon>
        <taxon>Streptomycetaceae</taxon>
        <taxon>Streptomyces</taxon>
    </lineage>
</organism>
<proteinExistence type="predicted"/>
<name>A0ABN3U7X0_9ACTN</name>
<keyword evidence="2" id="KW-1185">Reference proteome</keyword>
<evidence type="ECO:0000313" key="1">
    <source>
        <dbReference type="EMBL" id="GAA2725952.1"/>
    </source>
</evidence>
<gene>
    <name evidence="1" type="ORF">GCM10010315_59140</name>
</gene>
<reference evidence="1 2" key="1">
    <citation type="journal article" date="2019" name="Int. J. Syst. Evol. Microbiol.">
        <title>The Global Catalogue of Microorganisms (GCM) 10K type strain sequencing project: providing services to taxonomists for standard genome sequencing and annotation.</title>
        <authorList>
            <consortium name="The Broad Institute Genomics Platform"/>
            <consortium name="The Broad Institute Genome Sequencing Center for Infectious Disease"/>
            <person name="Wu L."/>
            <person name="Ma J."/>
        </authorList>
    </citation>
    <scope>NUCLEOTIDE SEQUENCE [LARGE SCALE GENOMIC DNA]</scope>
    <source>
        <strain evidence="1 2">JCM 4542</strain>
    </source>
</reference>